<dbReference type="EnsemblPlants" id="Zm00001eb335120_T001">
    <property type="protein sequence ID" value="Zm00001eb335120_P001"/>
    <property type="gene ID" value="Zm00001eb335120"/>
</dbReference>
<feature type="compositionally biased region" description="Basic residues" evidence="1">
    <location>
        <begin position="228"/>
        <end position="237"/>
    </location>
</feature>
<evidence type="ECO:0000256" key="1">
    <source>
        <dbReference type="SAM" id="MobiDB-lite"/>
    </source>
</evidence>
<dbReference type="Gramene" id="Zm00001eb335120_T001">
    <property type="protein sequence ID" value="Zm00001eb335120_P001"/>
    <property type="gene ID" value="Zm00001eb335120"/>
</dbReference>
<evidence type="ECO:0000313" key="2">
    <source>
        <dbReference type="EnsemblPlants" id="Zm00001eb335120_P001"/>
    </source>
</evidence>
<dbReference type="Proteomes" id="UP000007305">
    <property type="component" value="Chromosome 8"/>
</dbReference>
<dbReference type="AlphaFoldDB" id="A0A804QLZ5"/>
<feature type="compositionally biased region" description="Basic residues" evidence="1">
    <location>
        <begin position="165"/>
        <end position="177"/>
    </location>
</feature>
<reference evidence="2" key="3">
    <citation type="submission" date="2021-05" db="UniProtKB">
        <authorList>
            <consortium name="EnsemblPlants"/>
        </authorList>
    </citation>
    <scope>IDENTIFICATION</scope>
    <source>
        <strain evidence="2">cv. B73</strain>
    </source>
</reference>
<organism evidence="2 3">
    <name type="scientific">Zea mays</name>
    <name type="common">Maize</name>
    <dbReference type="NCBI Taxonomy" id="4577"/>
    <lineage>
        <taxon>Eukaryota</taxon>
        <taxon>Viridiplantae</taxon>
        <taxon>Streptophyta</taxon>
        <taxon>Embryophyta</taxon>
        <taxon>Tracheophyta</taxon>
        <taxon>Spermatophyta</taxon>
        <taxon>Magnoliopsida</taxon>
        <taxon>Liliopsida</taxon>
        <taxon>Poales</taxon>
        <taxon>Poaceae</taxon>
        <taxon>PACMAD clade</taxon>
        <taxon>Panicoideae</taxon>
        <taxon>Andropogonodae</taxon>
        <taxon>Andropogoneae</taxon>
        <taxon>Tripsacinae</taxon>
        <taxon>Zea</taxon>
    </lineage>
</organism>
<dbReference type="InParanoid" id="A0A804QLZ5"/>
<protein>
    <submittedName>
        <fullName evidence="2">Uncharacterized protein</fullName>
    </submittedName>
</protein>
<reference evidence="2" key="2">
    <citation type="submission" date="2019-07" db="EMBL/GenBank/DDBJ databases">
        <authorList>
            <person name="Seetharam A."/>
            <person name="Woodhouse M."/>
            <person name="Cannon E."/>
        </authorList>
    </citation>
    <scope>NUCLEOTIDE SEQUENCE [LARGE SCALE GENOMIC DNA]</scope>
    <source>
        <strain evidence="2">cv. B73</strain>
    </source>
</reference>
<evidence type="ECO:0000313" key="3">
    <source>
        <dbReference type="Proteomes" id="UP000007305"/>
    </source>
</evidence>
<reference evidence="3" key="1">
    <citation type="journal article" date="2009" name="Science">
        <title>The B73 maize genome: complexity, diversity, and dynamics.</title>
        <authorList>
            <person name="Schnable P.S."/>
            <person name="Ware D."/>
            <person name="Fulton R.S."/>
            <person name="Stein J.C."/>
            <person name="Wei F."/>
            <person name="Pasternak S."/>
            <person name="Liang C."/>
            <person name="Zhang J."/>
            <person name="Fulton L."/>
            <person name="Graves T.A."/>
            <person name="Minx P."/>
            <person name="Reily A.D."/>
            <person name="Courtney L."/>
            <person name="Kruchowski S.S."/>
            <person name="Tomlinson C."/>
            <person name="Strong C."/>
            <person name="Delehaunty K."/>
            <person name="Fronick C."/>
            <person name="Courtney B."/>
            <person name="Rock S.M."/>
            <person name="Belter E."/>
            <person name="Du F."/>
            <person name="Kim K."/>
            <person name="Abbott R.M."/>
            <person name="Cotton M."/>
            <person name="Levy A."/>
            <person name="Marchetto P."/>
            <person name="Ochoa K."/>
            <person name="Jackson S.M."/>
            <person name="Gillam B."/>
            <person name="Chen W."/>
            <person name="Yan L."/>
            <person name="Higginbotham J."/>
            <person name="Cardenas M."/>
            <person name="Waligorski J."/>
            <person name="Applebaum E."/>
            <person name="Phelps L."/>
            <person name="Falcone J."/>
            <person name="Kanchi K."/>
            <person name="Thane T."/>
            <person name="Scimone A."/>
            <person name="Thane N."/>
            <person name="Henke J."/>
            <person name="Wang T."/>
            <person name="Ruppert J."/>
            <person name="Shah N."/>
            <person name="Rotter K."/>
            <person name="Hodges J."/>
            <person name="Ingenthron E."/>
            <person name="Cordes M."/>
            <person name="Kohlberg S."/>
            <person name="Sgro J."/>
            <person name="Delgado B."/>
            <person name="Mead K."/>
            <person name="Chinwalla A."/>
            <person name="Leonard S."/>
            <person name="Crouse K."/>
            <person name="Collura K."/>
            <person name="Kudrna D."/>
            <person name="Currie J."/>
            <person name="He R."/>
            <person name="Angelova A."/>
            <person name="Rajasekar S."/>
            <person name="Mueller T."/>
            <person name="Lomeli R."/>
            <person name="Scara G."/>
            <person name="Ko A."/>
            <person name="Delaney K."/>
            <person name="Wissotski M."/>
            <person name="Lopez G."/>
            <person name="Campos D."/>
            <person name="Braidotti M."/>
            <person name="Ashley E."/>
            <person name="Golser W."/>
            <person name="Kim H."/>
            <person name="Lee S."/>
            <person name="Lin J."/>
            <person name="Dujmic Z."/>
            <person name="Kim W."/>
            <person name="Talag J."/>
            <person name="Zuccolo A."/>
            <person name="Fan C."/>
            <person name="Sebastian A."/>
            <person name="Kramer M."/>
            <person name="Spiegel L."/>
            <person name="Nascimento L."/>
            <person name="Zutavern T."/>
            <person name="Miller B."/>
            <person name="Ambroise C."/>
            <person name="Muller S."/>
            <person name="Spooner W."/>
            <person name="Narechania A."/>
            <person name="Ren L."/>
            <person name="Wei S."/>
            <person name="Kumari S."/>
            <person name="Faga B."/>
            <person name="Levy M.J."/>
            <person name="McMahan L."/>
            <person name="Van Buren P."/>
            <person name="Vaughn M.W."/>
            <person name="Ying K."/>
            <person name="Yeh C.-T."/>
            <person name="Emrich S.J."/>
            <person name="Jia Y."/>
            <person name="Kalyanaraman A."/>
            <person name="Hsia A.-P."/>
            <person name="Barbazuk W.B."/>
            <person name="Baucom R.S."/>
            <person name="Brutnell T.P."/>
            <person name="Carpita N.C."/>
            <person name="Chaparro C."/>
            <person name="Chia J.-M."/>
            <person name="Deragon J.-M."/>
            <person name="Estill J.C."/>
            <person name="Fu Y."/>
            <person name="Jeddeloh J.A."/>
            <person name="Han Y."/>
            <person name="Lee H."/>
            <person name="Li P."/>
            <person name="Lisch D.R."/>
            <person name="Liu S."/>
            <person name="Liu Z."/>
            <person name="Nagel D.H."/>
            <person name="McCann M.C."/>
            <person name="SanMiguel P."/>
            <person name="Myers A.M."/>
            <person name="Nettleton D."/>
            <person name="Nguyen J."/>
            <person name="Penning B.W."/>
            <person name="Ponnala L."/>
            <person name="Schneider K.L."/>
            <person name="Schwartz D.C."/>
            <person name="Sharma A."/>
            <person name="Soderlund C."/>
            <person name="Springer N.M."/>
            <person name="Sun Q."/>
            <person name="Wang H."/>
            <person name="Waterman M."/>
            <person name="Westerman R."/>
            <person name="Wolfgruber T.K."/>
            <person name="Yang L."/>
            <person name="Yu Y."/>
            <person name="Zhang L."/>
            <person name="Zhou S."/>
            <person name="Zhu Q."/>
            <person name="Bennetzen J.L."/>
            <person name="Dawe R.K."/>
            <person name="Jiang J."/>
            <person name="Jiang N."/>
            <person name="Presting G.G."/>
            <person name="Wessler S.R."/>
            <person name="Aluru S."/>
            <person name="Martienssen R.A."/>
            <person name="Clifton S.W."/>
            <person name="McCombie W.R."/>
            <person name="Wing R.A."/>
            <person name="Wilson R.K."/>
        </authorList>
    </citation>
    <scope>NUCLEOTIDE SEQUENCE [LARGE SCALE GENOMIC DNA]</scope>
    <source>
        <strain evidence="3">cv. B73</strain>
    </source>
</reference>
<keyword evidence="3" id="KW-1185">Reference proteome</keyword>
<accession>A0A804QLZ5</accession>
<proteinExistence type="predicted"/>
<name>A0A804QLZ5_MAIZE</name>
<sequence length="309" mass="34352">MKCIAAEYANSTPNIWAVAYSTKKPDMNISTSNVLITCPAWVNCELQSRSTQCLPKMSNQHTSFGADVLGWKLPPLFRHRTKHVCPARETETVCAINGVGPTPTCTHHRIYQSTSYLAYYTSSRALLYQDTTVGREQEQRNRKAPPPARFTRCSKCRGRTQPPRPRPRRSGRRRRRTGSPPPRRGTSRAACPRRRPTSTRPPPRSARRRGPSSPRRARPARPAPSPARAKKARHLPRRASPWRLPWAASAAWPGAAAAWGLGLGWPRRRRRGPAAPPPWTAALWFASWLAGAGLPGGVLPRPPRRAGTG</sequence>
<feature type="compositionally biased region" description="Basic residues" evidence="1">
    <location>
        <begin position="205"/>
        <end position="219"/>
    </location>
</feature>
<feature type="region of interest" description="Disordered" evidence="1">
    <location>
        <begin position="132"/>
        <end position="239"/>
    </location>
</feature>